<dbReference type="Proteomes" id="UP000009134">
    <property type="component" value="Chromosome"/>
</dbReference>
<sequence>MRWNTVSVYSDAMSTYHETLSAFLSEGSMGERELAAAIGRTQVTINRYRNGNRFPDARTARLIDDATGGKVPFPIWQAEFLSRSGLAA</sequence>
<evidence type="ECO:0008006" key="3">
    <source>
        <dbReference type="Google" id="ProtNLM"/>
    </source>
</evidence>
<organism evidence="1 2">
    <name type="scientific">Novosphingobium aromaticivorans (strain ATCC 700278 / DSM 12444 / CCUG 56034 / CIP 105152 / NBRC 16084 / F199)</name>
    <dbReference type="NCBI Taxonomy" id="279238"/>
    <lineage>
        <taxon>Bacteria</taxon>
        <taxon>Pseudomonadati</taxon>
        <taxon>Pseudomonadota</taxon>
        <taxon>Alphaproteobacteria</taxon>
        <taxon>Sphingomonadales</taxon>
        <taxon>Sphingomonadaceae</taxon>
        <taxon>Novosphingobium</taxon>
    </lineage>
</organism>
<dbReference type="SUPFAM" id="SSF47413">
    <property type="entry name" value="lambda repressor-like DNA-binding domains"/>
    <property type="match status" value="1"/>
</dbReference>
<dbReference type="eggNOG" id="ENOG5032AZU">
    <property type="taxonomic scope" value="Bacteria"/>
</dbReference>
<gene>
    <name evidence="1" type="ordered locus">Saro_3014</name>
</gene>
<dbReference type="Gene3D" id="1.10.260.40">
    <property type="entry name" value="lambda repressor-like DNA-binding domains"/>
    <property type="match status" value="1"/>
</dbReference>
<dbReference type="InterPro" id="IPR001387">
    <property type="entry name" value="Cro/C1-type_HTH"/>
</dbReference>
<dbReference type="AlphaFoldDB" id="Q2G3X4"/>
<proteinExistence type="predicted"/>
<protein>
    <recommendedName>
        <fullName evidence="3">HTH cro/C1-type domain-containing protein</fullName>
    </recommendedName>
</protein>
<evidence type="ECO:0000313" key="2">
    <source>
        <dbReference type="Proteomes" id="UP000009134"/>
    </source>
</evidence>
<accession>Q2G3X4</accession>
<name>Q2G3X4_NOVAD</name>
<dbReference type="HOGENOM" id="CLU_2465970_0_0_5"/>
<keyword evidence="2" id="KW-1185">Reference proteome</keyword>
<dbReference type="InterPro" id="IPR010982">
    <property type="entry name" value="Lambda_DNA-bd_dom_sf"/>
</dbReference>
<dbReference type="GO" id="GO:0003677">
    <property type="term" value="F:DNA binding"/>
    <property type="evidence" value="ECO:0007669"/>
    <property type="project" value="InterPro"/>
</dbReference>
<dbReference type="EMBL" id="CP000248">
    <property type="protein sequence ID" value="ABD27449.1"/>
    <property type="molecule type" value="Genomic_DNA"/>
</dbReference>
<dbReference type="STRING" id="279238.Saro_3014"/>
<evidence type="ECO:0000313" key="1">
    <source>
        <dbReference type="EMBL" id="ABD27449.1"/>
    </source>
</evidence>
<reference evidence="2" key="1">
    <citation type="submission" date="2006-01" db="EMBL/GenBank/DDBJ databases">
        <title>Complete sequence of Novosphingobium aromaticivorans DSM 12444.</title>
        <authorList>
            <consortium name="US DOE Joint Genome Institute"/>
            <person name="Copeland A."/>
            <person name="Lucas S."/>
            <person name="Lapidus A."/>
            <person name="Barry K."/>
            <person name="Detter J.C."/>
            <person name="Glavina T."/>
            <person name="Hammon N."/>
            <person name="Israni S."/>
            <person name="Pitluck S."/>
            <person name="Chain P."/>
            <person name="Malfatti S."/>
            <person name="Shin M."/>
            <person name="Vergez L."/>
            <person name="Schmutz J."/>
            <person name="Larimer F."/>
            <person name="Land M."/>
            <person name="Kyrpides N."/>
            <person name="Ivanova N."/>
            <person name="Fredrickson J."/>
            <person name="Balkwill D."/>
            <person name="Romine M.F."/>
            <person name="Richardson P."/>
        </authorList>
    </citation>
    <scope>NUCLEOTIDE SEQUENCE [LARGE SCALE GENOMIC DNA]</scope>
    <source>
        <strain evidence="2">ATCC 700278 / DSM 12444 / CCUG 56034 / CIP 105152 / NBRC 16084 / F199</strain>
    </source>
</reference>
<dbReference type="KEGG" id="nar:Saro_3014"/>
<dbReference type="CDD" id="cd00093">
    <property type="entry name" value="HTH_XRE"/>
    <property type="match status" value="1"/>
</dbReference>